<comment type="caution">
    <text evidence="2">The sequence shown here is derived from an EMBL/GenBank/DDBJ whole genome shotgun (WGS) entry which is preliminary data.</text>
</comment>
<evidence type="ECO:0000313" key="2">
    <source>
        <dbReference type="EMBL" id="MDP4536563.1"/>
    </source>
</evidence>
<feature type="chain" id="PRO_5045409205" description="Tetratricopeptide repeat protein" evidence="1">
    <location>
        <begin position="23"/>
        <end position="134"/>
    </location>
</feature>
<keyword evidence="3" id="KW-1185">Reference proteome</keyword>
<evidence type="ECO:0000256" key="1">
    <source>
        <dbReference type="SAM" id="SignalP"/>
    </source>
</evidence>
<organism evidence="2 3">
    <name type="scientific">Alkalimonas collagenimarina</name>
    <dbReference type="NCBI Taxonomy" id="400390"/>
    <lineage>
        <taxon>Bacteria</taxon>
        <taxon>Pseudomonadati</taxon>
        <taxon>Pseudomonadota</taxon>
        <taxon>Gammaproteobacteria</taxon>
        <taxon>Alkalimonas</taxon>
    </lineage>
</organism>
<proteinExistence type="predicted"/>
<dbReference type="RefSeq" id="WP_305893826.1">
    <property type="nucleotide sequence ID" value="NZ_JAUZVZ010000012.1"/>
</dbReference>
<sequence>MKNAVILSLFSLGMLVPGVSIGNETSPDFLKKEIEIAHTEYLNGSFESGIYALEALARILESDDSTTLHSDVGSNNLAFTYLRIGLLHEKSGNQSTADSYFTKAISSYHGEQVEIVQLKEAALQLDEIAMNNRS</sequence>
<name>A0ABT9GZV9_9GAMM</name>
<protein>
    <recommendedName>
        <fullName evidence="4">Tetratricopeptide repeat protein</fullName>
    </recommendedName>
</protein>
<evidence type="ECO:0000313" key="3">
    <source>
        <dbReference type="Proteomes" id="UP001231616"/>
    </source>
</evidence>
<reference evidence="2 3" key="1">
    <citation type="submission" date="2023-08" db="EMBL/GenBank/DDBJ databases">
        <authorList>
            <person name="Joshi A."/>
            <person name="Thite S."/>
        </authorList>
    </citation>
    <scope>NUCLEOTIDE SEQUENCE [LARGE SCALE GENOMIC DNA]</scope>
    <source>
        <strain evidence="2 3">AC40</strain>
    </source>
</reference>
<dbReference type="EMBL" id="JAUZVZ010000012">
    <property type="protein sequence ID" value="MDP4536563.1"/>
    <property type="molecule type" value="Genomic_DNA"/>
</dbReference>
<keyword evidence="1" id="KW-0732">Signal</keyword>
<feature type="signal peptide" evidence="1">
    <location>
        <begin position="1"/>
        <end position="22"/>
    </location>
</feature>
<evidence type="ECO:0008006" key="4">
    <source>
        <dbReference type="Google" id="ProtNLM"/>
    </source>
</evidence>
<accession>A0ABT9GZV9</accession>
<dbReference type="Proteomes" id="UP001231616">
    <property type="component" value="Unassembled WGS sequence"/>
</dbReference>
<gene>
    <name evidence="2" type="ORF">Q3O60_10220</name>
</gene>